<comment type="caution">
    <text evidence="2">The sequence shown here is derived from an EMBL/GenBank/DDBJ whole genome shotgun (WGS) entry which is preliminary data.</text>
</comment>
<proteinExistence type="predicted"/>
<protein>
    <submittedName>
        <fullName evidence="2">Uncharacterized protein</fullName>
    </submittedName>
</protein>
<keyword evidence="3" id="KW-1185">Reference proteome</keyword>
<reference evidence="2 3" key="1">
    <citation type="submission" date="2014-06" db="EMBL/GenBank/DDBJ databases">
        <title>Whole Genome Sequences of Three Symbiotic Endozoicomonas Bacteria.</title>
        <authorList>
            <person name="Neave M.J."/>
            <person name="Apprill A."/>
            <person name="Voolstra C.R."/>
        </authorList>
    </citation>
    <scope>NUCLEOTIDE SEQUENCE [LARGE SCALE GENOMIC DNA]</scope>
    <source>
        <strain evidence="2 3">DSM 22380</strain>
    </source>
</reference>
<evidence type="ECO:0000313" key="3">
    <source>
        <dbReference type="Proteomes" id="UP000027997"/>
    </source>
</evidence>
<sequence>MSTPSLGRYGVSTPSPSLSIPEKCSSLPHFSPDTVTPSQLSGLIHHSTSSPKGESGVGTSSAPSSVMVRDARPAEPELNMKVPDEASSVTKKRLAEHSTSGTTTEVSEHPHVANDEPVTSACSGTEVLEPVFLPQCEHSCITGDRGQASSESGDSVLPVNPITSDHAFDVGKPEEYIEPIKGILFDEMADYLKEIDDFDREYEFSKEQKSVDEISLCDTESVTPPDLENPTEAELSSSTFDMTKRMMLLEQVKVLAGDIIRARARGIYSSDNLNGGFNQFYELIFESIKASKLNKEVSPVFYLQKKIISLLNSTLGCLDGESHKSMKAVIEQLEKCSSPGEVSEYLKNSHVDYLTYYHVCRDIVLKAMFDLGADFDGANLDCMISLLSICFLEICKIEIKSSEIELYRNLYFELHTALSPASPEWRRSFANVLAGCFTRSGITLLYLTDIFFTILHSIGEGEISNEYQFASQFRIFLVLYSIFTVIPPSLKNSYSIYRAGKNNPETPKKDTVFSIATNFGKDLTALGGSVFSLLGVSPATRLCQLLNLGLSTIFARDLIHRFLEAYEVDMRPMDWKGKAKIYAPAILIGGTCYFLPLCIPETSKKYWGYSGGDQNFIPHTLRSLVNNLFTPLSGGDEVIRLLLIASLSASSSLTAHTFLDIKRCDNSIVREKLNTYLKALAIRFGCTVATVVIAVPDAYPRRVGSDGASGYTKGSWVSIETTESASRIPTEPIESTTAGVVNSTSIFTVNGSDAFATANVDSTAGLSNMSGSVTEPIHRTTAGVPLSLTRGATESSVYSDASGSNASASESVEYVTILPILGSFSDLWKSLYWEDNVRELGGDIKRTSNANQCQKKEKEFSSQMQTLPWENYTVGGFLGLVDQGLEGIGYYKEVNTRFGIKIPKKVQQLGNVLTHTSHTNTRRLAYLGGGGNKKQLSPAHQYKIKRFDVVSYDDATQGKPENTGLQPGLGAVAKKVKAVSAAEDSRISESIEMTPFGVNDETTPFLPKREKNPGTQRALHVAIDMSAAMDSQSAETKQATLTQAKVDHQEVSTSGSVSSRDVAVVKSWPSTPSISGGVFQDPDTRSHL</sequence>
<organism evidence="2 3">
    <name type="scientific">Endozoicomonas elysicola</name>
    <dbReference type="NCBI Taxonomy" id="305900"/>
    <lineage>
        <taxon>Bacteria</taxon>
        <taxon>Pseudomonadati</taxon>
        <taxon>Pseudomonadota</taxon>
        <taxon>Gammaproteobacteria</taxon>
        <taxon>Oceanospirillales</taxon>
        <taxon>Endozoicomonadaceae</taxon>
        <taxon>Endozoicomonas</taxon>
    </lineage>
</organism>
<dbReference type="Proteomes" id="UP000027997">
    <property type="component" value="Unassembled WGS sequence"/>
</dbReference>
<dbReference type="AlphaFoldDB" id="A0A081KF12"/>
<feature type="compositionally biased region" description="Polar residues" evidence="1">
    <location>
        <begin position="33"/>
        <end position="64"/>
    </location>
</feature>
<dbReference type="EMBL" id="JOJP01000001">
    <property type="protein sequence ID" value="KEI72738.1"/>
    <property type="molecule type" value="Genomic_DNA"/>
</dbReference>
<feature type="region of interest" description="Disordered" evidence="1">
    <location>
        <begin position="1"/>
        <end position="117"/>
    </location>
</feature>
<accession>A0A081KF12</accession>
<evidence type="ECO:0000256" key="1">
    <source>
        <dbReference type="SAM" id="MobiDB-lite"/>
    </source>
</evidence>
<name>A0A081KF12_9GAMM</name>
<evidence type="ECO:0000313" key="2">
    <source>
        <dbReference type="EMBL" id="KEI72738.1"/>
    </source>
</evidence>
<gene>
    <name evidence="2" type="ORF">GV64_20185</name>
</gene>
<feature type="region of interest" description="Disordered" evidence="1">
    <location>
        <begin position="1045"/>
        <end position="1088"/>
    </location>
</feature>